<evidence type="ECO:0000313" key="4">
    <source>
        <dbReference type="Proteomes" id="UP000013827"/>
    </source>
</evidence>
<dbReference type="HOGENOM" id="CLU_299069_0_0_1"/>
<dbReference type="STRING" id="2903.R1D3M7"/>
<accession>A0A0D3I2D6</accession>
<dbReference type="GO" id="GO:0006620">
    <property type="term" value="P:post-translational protein targeting to endoplasmic reticulum membrane"/>
    <property type="evidence" value="ECO:0007669"/>
    <property type="project" value="TreeGrafter"/>
</dbReference>
<dbReference type="InterPro" id="IPR019734">
    <property type="entry name" value="TPR_rpt"/>
</dbReference>
<dbReference type="SMART" id="SM00028">
    <property type="entry name" value="TPR"/>
    <property type="match status" value="4"/>
</dbReference>
<keyword evidence="2" id="KW-0802">TPR repeat</keyword>
<evidence type="ECO:0000256" key="2">
    <source>
        <dbReference type="ARBA" id="ARBA00022803"/>
    </source>
</evidence>
<keyword evidence="1" id="KW-0677">Repeat</keyword>
<dbReference type="PANTHER" id="PTHR45831:SF2">
    <property type="entry name" value="LD24721P"/>
    <property type="match status" value="1"/>
</dbReference>
<dbReference type="GO" id="GO:0072380">
    <property type="term" value="C:TRC complex"/>
    <property type="evidence" value="ECO:0007669"/>
    <property type="project" value="TreeGrafter"/>
</dbReference>
<dbReference type="GeneID" id="17251512"/>
<evidence type="ECO:0000313" key="3">
    <source>
        <dbReference type="EnsemblProtists" id="EOD05421"/>
    </source>
</evidence>
<organism evidence="3 4">
    <name type="scientific">Emiliania huxleyi (strain CCMP1516)</name>
    <dbReference type="NCBI Taxonomy" id="280463"/>
    <lineage>
        <taxon>Eukaryota</taxon>
        <taxon>Haptista</taxon>
        <taxon>Haptophyta</taxon>
        <taxon>Prymnesiophyceae</taxon>
        <taxon>Isochrysidales</taxon>
        <taxon>Noelaerhabdaceae</taxon>
        <taxon>Emiliania</taxon>
    </lineage>
</organism>
<dbReference type="EnsemblProtists" id="EOD05421">
    <property type="protein sequence ID" value="EOD05421"/>
    <property type="gene ID" value="EMIHUDRAFT_97310"/>
</dbReference>
<dbReference type="InterPro" id="IPR011990">
    <property type="entry name" value="TPR-like_helical_dom_sf"/>
</dbReference>
<name>A0A0D3I2D6_EMIH1</name>
<reference evidence="4" key="1">
    <citation type="journal article" date="2013" name="Nature">
        <title>Pan genome of the phytoplankton Emiliania underpins its global distribution.</title>
        <authorList>
            <person name="Read B.A."/>
            <person name="Kegel J."/>
            <person name="Klute M.J."/>
            <person name="Kuo A."/>
            <person name="Lefebvre S.C."/>
            <person name="Maumus F."/>
            <person name="Mayer C."/>
            <person name="Miller J."/>
            <person name="Monier A."/>
            <person name="Salamov A."/>
            <person name="Young J."/>
            <person name="Aguilar M."/>
            <person name="Claverie J.M."/>
            <person name="Frickenhaus S."/>
            <person name="Gonzalez K."/>
            <person name="Herman E.K."/>
            <person name="Lin Y.C."/>
            <person name="Napier J."/>
            <person name="Ogata H."/>
            <person name="Sarno A.F."/>
            <person name="Shmutz J."/>
            <person name="Schroeder D."/>
            <person name="de Vargas C."/>
            <person name="Verret F."/>
            <person name="von Dassow P."/>
            <person name="Valentin K."/>
            <person name="Van de Peer Y."/>
            <person name="Wheeler G."/>
            <person name="Dacks J.B."/>
            <person name="Delwiche C.F."/>
            <person name="Dyhrman S.T."/>
            <person name="Glockner G."/>
            <person name="John U."/>
            <person name="Richards T."/>
            <person name="Worden A.Z."/>
            <person name="Zhang X."/>
            <person name="Grigoriev I.V."/>
            <person name="Allen A.E."/>
            <person name="Bidle K."/>
            <person name="Borodovsky M."/>
            <person name="Bowler C."/>
            <person name="Brownlee C."/>
            <person name="Cock J.M."/>
            <person name="Elias M."/>
            <person name="Gladyshev V.N."/>
            <person name="Groth M."/>
            <person name="Guda C."/>
            <person name="Hadaegh A."/>
            <person name="Iglesias-Rodriguez M.D."/>
            <person name="Jenkins J."/>
            <person name="Jones B.M."/>
            <person name="Lawson T."/>
            <person name="Leese F."/>
            <person name="Lindquist E."/>
            <person name="Lobanov A."/>
            <person name="Lomsadze A."/>
            <person name="Malik S.B."/>
            <person name="Marsh M.E."/>
            <person name="Mackinder L."/>
            <person name="Mock T."/>
            <person name="Mueller-Roeber B."/>
            <person name="Pagarete A."/>
            <person name="Parker M."/>
            <person name="Probert I."/>
            <person name="Quesneville H."/>
            <person name="Raines C."/>
            <person name="Rensing S.A."/>
            <person name="Riano-Pachon D.M."/>
            <person name="Richier S."/>
            <person name="Rokitta S."/>
            <person name="Shiraiwa Y."/>
            <person name="Soanes D.M."/>
            <person name="van der Giezen M."/>
            <person name="Wahlund T.M."/>
            <person name="Williams B."/>
            <person name="Wilson W."/>
            <person name="Wolfe G."/>
            <person name="Wurch L.L."/>
        </authorList>
    </citation>
    <scope>NUCLEOTIDE SEQUENCE</scope>
</reference>
<evidence type="ECO:0000256" key="1">
    <source>
        <dbReference type="ARBA" id="ARBA00022737"/>
    </source>
</evidence>
<proteinExistence type="predicted"/>
<dbReference type="SUPFAM" id="SSF48452">
    <property type="entry name" value="TPR-like"/>
    <property type="match status" value="2"/>
</dbReference>
<sequence length="1004" mass="110573">MSTFSAGDVGLTMDDCPHWLKPRVEAAFARALGSLRPAEIPAEEGGLVAQRVRIHSLTGRADLNGHHGWVVRFSEEKGRYQTKVESDAGESVLLRPANLEVAADSEDDCPALTLLDVFKTVSGARRNRFHQRALDWIDRWQMVLCDRSRQNSAAFRVTHSMQNDDRHPGRAALLGLPTSDRLLDDLAENECIVQFFAVWGIAERVACWWGNRTHARNQLAEWYEAEGDFAAAEPLYALVYEQSRAGSPHEAASFADRGHSPIRCALRATDCHRMPRYATRFFPDPPRERCMYINNYALCLKRQKHYARAIQLYREAVKMPGCPPVIRQNLAQCEMQVNKPTVGHVTYVPPEAAAALKMTDEADSAARDRIKELGNDAFRRSRFDEAIRMYTSALAVDDAAPVAEKATPAERSKLLSNRAAAAYGHDDYDSAAADAAAATEIDPSNAKAWYRLGLAESFRPLRGQPRDPAVEALLQAIELEPDSGLLRSSLAEAARELPPNAIDLGACRFGDTPLGRLDRLVGTEGLEAVTANNGWLRGAFRRAGVDVRREAMHKLPAGSAQWAAGTGAGRELFSVRAVDVLRPMSDAVFRCDEADICCPMLAWLEGKQYNNVQTMHALNGLGQLLRSKGAIIDIALTTPESPTSPPLSDAELCRALLALDLTKPDECEKVELTLRFGCLMYYVMQRLAQSSEDEEGKVGGGAKMLFLLIAYLKRILSVRNLCVYAAHRTLAGGARVRPLEQHVAEHQLCATHQLFLKHGDAAASVELMHTAIAALRASGDAAARLARALEESYAANQYYSAALKSTRLPDEDFEQRAFERSRCRNTALTALDSLQAFDEGMDLLLLESESSLQTWLLWAAEAFPRDPRFLMKLATHIYGLAVHGISERLYLRAAELAEASLLPPSEGEPPPTAHLPVRYWLTRDVLEADPHTIRQAIAKYYADAPPRPVPKRMAGLPDVGPGWIPGAAVPKVGEAAVPRVGPSALSLFKKIDWQSFCARGSLTL</sequence>
<dbReference type="GO" id="GO:0016020">
    <property type="term" value="C:membrane"/>
    <property type="evidence" value="ECO:0007669"/>
    <property type="project" value="TreeGrafter"/>
</dbReference>
<dbReference type="PaxDb" id="2903-EOD05421"/>
<dbReference type="GO" id="GO:0060090">
    <property type="term" value="F:molecular adaptor activity"/>
    <property type="evidence" value="ECO:0007669"/>
    <property type="project" value="TreeGrafter"/>
</dbReference>
<dbReference type="RefSeq" id="XP_005757850.1">
    <property type="nucleotide sequence ID" value="XM_005757793.1"/>
</dbReference>
<dbReference type="InterPro" id="IPR047150">
    <property type="entry name" value="SGT"/>
</dbReference>
<protein>
    <submittedName>
        <fullName evidence="3">Uncharacterized protein</fullName>
    </submittedName>
</protein>
<dbReference type="Proteomes" id="UP000013827">
    <property type="component" value="Unassembled WGS sequence"/>
</dbReference>
<dbReference type="PANTHER" id="PTHR45831">
    <property type="entry name" value="LD24721P"/>
    <property type="match status" value="1"/>
</dbReference>
<dbReference type="Gene3D" id="1.25.40.10">
    <property type="entry name" value="Tetratricopeptide repeat domain"/>
    <property type="match status" value="2"/>
</dbReference>
<keyword evidence="4" id="KW-1185">Reference proteome</keyword>
<dbReference type="AlphaFoldDB" id="A0A0D3I2D6"/>
<reference evidence="3" key="2">
    <citation type="submission" date="2024-10" db="UniProtKB">
        <authorList>
            <consortium name="EnsemblProtists"/>
        </authorList>
    </citation>
    <scope>IDENTIFICATION</scope>
</reference>
<dbReference type="eggNOG" id="KOG0553">
    <property type="taxonomic scope" value="Eukaryota"/>
</dbReference>
<dbReference type="KEGG" id="ehx:EMIHUDRAFT_97310"/>